<dbReference type="PROSITE" id="PS00871">
    <property type="entry name" value="CLPAB_2"/>
    <property type="match status" value="1"/>
</dbReference>
<dbReference type="InterPro" id="IPR036628">
    <property type="entry name" value="Clp_N_dom_sf"/>
</dbReference>
<feature type="domain" description="UVR" evidence="7">
    <location>
        <begin position="407"/>
        <end position="442"/>
    </location>
</feature>
<dbReference type="InterPro" id="IPR019489">
    <property type="entry name" value="Clp_ATPase_C"/>
</dbReference>
<dbReference type="PRINTS" id="PR00300">
    <property type="entry name" value="CLPPROTEASEA"/>
</dbReference>
<evidence type="ECO:0000259" key="7">
    <source>
        <dbReference type="PROSITE" id="PS50151"/>
    </source>
</evidence>
<keyword evidence="1 5" id="KW-0677">Repeat</keyword>
<dbReference type="InterPro" id="IPR004176">
    <property type="entry name" value="Clp_R_N"/>
</dbReference>
<reference evidence="9" key="2">
    <citation type="journal article" date="2021" name="PeerJ">
        <title>Extensive microbial diversity within the chicken gut microbiome revealed by metagenomics and culture.</title>
        <authorList>
            <person name="Gilroy R."/>
            <person name="Ravi A."/>
            <person name="Getino M."/>
            <person name="Pursley I."/>
            <person name="Horton D.L."/>
            <person name="Alikhan N.F."/>
            <person name="Baker D."/>
            <person name="Gharbi K."/>
            <person name="Hall N."/>
            <person name="Watson M."/>
            <person name="Adriaenssens E.M."/>
            <person name="Foster-Nyarko E."/>
            <person name="Jarju S."/>
            <person name="Secka A."/>
            <person name="Antonio M."/>
            <person name="Oren A."/>
            <person name="Chaudhuri R.R."/>
            <person name="La Ragione R."/>
            <person name="Hildebrand F."/>
            <person name="Pallen M.J."/>
        </authorList>
    </citation>
    <scope>NUCLEOTIDE SEQUENCE</scope>
    <source>
        <strain evidence="9">ChiHjej9B8-7071</strain>
    </source>
</reference>
<dbReference type="PANTHER" id="PTHR11638">
    <property type="entry name" value="ATP-DEPENDENT CLP PROTEASE"/>
    <property type="match status" value="1"/>
</dbReference>
<dbReference type="SUPFAM" id="SSF81923">
    <property type="entry name" value="Double Clp-N motif"/>
    <property type="match status" value="1"/>
</dbReference>
<keyword evidence="9" id="KW-0378">Hydrolase</keyword>
<dbReference type="GO" id="GO:0005737">
    <property type="term" value="C:cytoplasm"/>
    <property type="evidence" value="ECO:0007669"/>
    <property type="project" value="TreeGrafter"/>
</dbReference>
<dbReference type="InterPro" id="IPR027417">
    <property type="entry name" value="P-loop_NTPase"/>
</dbReference>
<evidence type="ECO:0000313" key="10">
    <source>
        <dbReference type="Proteomes" id="UP000824258"/>
    </source>
</evidence>
<dbReference type="AlphaFoldDB" id="A0A9D1A976"/>
<dbReference type="InterPro" id="IPR001270">
    <property type="entry name" value="ClpA/B"/>
</dbReference>
<comment type="caution">
    <text evidence="9">The sequence shown here is derived from an EMBL/GenBank/DDBJ whole genome shotgun (WGS) entry which is preliminary data.</text>
</comment>
<dbReference type="Gene3D" id="3.40.50.300">
    <property type="entry name" value="P-loop containing nucleotide triphosphate hydrolases"/>
    <property type="match status" value="2"/>
</dbReference>
<gene>
    <name evidence="9" type="ORF">IAA70_07545</name>
</gene>
<protein>
    <submittedName>
        <fullName evidence="9">ATP-dependent Clp protease ATP-binding subunit</fullName>
    </submittedName>
</protein>
<dbReference type="EMBL" id="DVGD01000246">
    <property type="protein sequence ID" value="HIR10243.1"/>
    <property type="molecule type" value="Genomic_DNA"/>
</dbReference>
<dbReference type="Pfam" id="PF00004">
    <property type="entry name" value="AAA"/>
    <property type="match status" value="1"/>
</dbReference>
<keyword evidence="9" id="KW-0645">Protease</keyword>
<dbReference type="FunFam" id="3.40.50.300:FF:000025">
    <property type="entry name" value="ATP-dependent Clp protease subunit"/>
    <property type="match status" value="1"/>
</dbReference>
<dbReference type="SMART" id="SM01086">
    <property type="entry name" value="ClpB_D2-small"/>
    <property type="match status" value="1"/>
</dbReference>
<dbReference type="PROSITE" id="PS50151">
    <property type="entry name" value="UVR"/>
    <property type="match status" value="1"/>
</dbReference>
<dbReference type="PROSITE" id="PS51903">
    <property type="entry name" value="CLP_R"/>
    <property type="match status" value="1"/>
</dbReference>
<proteinExistence type="inferred from homology"/>
<keyword evidence="2 6" id="KW-0547">Nucleotide-binding</keyword>
<dbReference type="Pfam" id="PF10431">
    <property type="entry name" value="ClpB_D2-small"/>
    <property type="match status" value="1"/>
</dbReference>
<dbReference type="Proteomes" id="UP000824258">
    <property type="component" value="Unassembled WGS sequence"/>
</dbReference>
<dbReference type="GO" id="GO:0005524">
    <property type="term" value="F:ATP binding"/>
    <property type="evidence" value="ECO:0007669"/>
    <property type="project" value="UniProtKB-KW"/>
</dbReference>
<dbReference type="GO" id="GO:0008233">
    <property type="term" value="F:peptidase activity"/>
    <property type="evidence" value="ECO:0007669"/>
    <property type="project" value="UniProtKB-KW"/>
</dbReference>
<organism evidence="9 10">
    <name type="scientific">Candidatus Avoscillospira stercoripullorum</name>
    <dbReference type="NCBI Taxonomy" id="2840709"/>
    <lineage>
        <taxon>Bacteria</taxon>
        <taxon>Bacillati</taxon>
        <taxon>Bacillota</taxon>
        <taxon>Clostridia</taxon>
        <taxon>Eubacteriales</taxon>
        <taxon>Oscillospiraceae</taxon>
        <taxon>Oscillospiraceae incertae sedis</taxon>
        <taxon>Candidatus Avoscillospira</taxon>
    </lineage>
</organism>
<dbReference type="GO" id="GO:0006508">
    <property type="term" value="P:proteolysis"/>
    <property type="evidence" value="ECO:0007669"/>
    <property type="project" value="UniProtKB-KW"/>
</dbReference>
<keyword evidence="4 6" id="KW-0143">Chaperone</keyword>
<dbReference type="Gene3D" id="1.10.8.60">
    <property type="match status" value="2"/>
</dbReference>
<evidence type="ECO:0000256" key="2">
    <source>
        <dbReference type="ARBA" id="ARBA00022741"/>
    </source>
</evidence>
<dbReference type="PANTHER" id="PTHR11638:SF175">
    <property type="entry name" value="ATP-DEPENDENT CLP PROTEASE, ATP-BINDING SUBUNIT CLPC"/>
    <property type="match status" value="1"/>
</dbReference>
<comment type="similarity">
    <text evidence="6">Belongs to the ClpA/ClpB family.</text>
</comment>
<evidence type="ECO:0000259" key="8">
    <source>
        <dbReference type="PROSITE" id="PS51903"/>
    </source>
</evidence>
<sequence length="777" mass="84939">MDLSRELEQLLAAARTEAVALGHSQVGSEHLLLALLTRRGSAAARLLRDNGWDPEALRRLLRARRGEGTPDLPLLHGLSSTAVEILAVAAGEARQMGETQVGTAHLLAAILRSGESTAARLLSENGTCLNCLFTELYETVYLHQTIHQTEERGVYMRLLEQFCEDLVERAPTMEPVIGREEEIETVIGILCRKNKNNPALIGEPGVGKTAVVEGLAQRMAQGKVPEQLKSKRLFSLNLASVLAGTKYRGEFEERVRDILAEIRRSGNVILFVDEMHTLVGAGAAEGAIDAANLLKPALGRGEVQILGATTLEEYRRHVEKDAALERRFRPVLVKEPDRETALEMLEGLRPGLEQHHRIRISRAALEAAVDLSRRYLPDHFLPDKAVDLLDEAAARAGNKRRGDMGGDEVQRQLKAELSLAVQENRFEHAATLRNKLQQLLRQQRGLFGKEQVEAEDVAAAVSRRTGIPVGKLSQSDRERLLGLGEALSRQVMGQAQAVAAVTEAVCRGRMGLADERRPVASLMFLGSTGVGKTALCKALADCVYGSADALIRLDMSEFMEQHAVSRLLGAPPGYVGHGEGGELTEKVRRRPYSVVLFDELEKAHRDVSSILLQVLEDGILTDSMGRHVDFRNTIVVMTSNLGSGRNNLEQVGFLGAASPEPAQQALREFFPPEFLGRLDAVVTFSPLSEEALSAIAKKELEETVCRARRAGLELTAGAETAACLARQCAKSKAGARELRRAIRSQIEAPAAKILLESEKKPRLFTAVEKDRITLVGE</sequence>
<evidence type="ECO:0000256" key="1">
    <source>
        <dbReference type="ARBA" id="ARBA00022737"/>
    </source>
</evidence>
<dbReference type="Pfam" id="PF02861">
    <property type="entry name" value="Clp_N"/>
    <property type="match status" value="1"/>
</dbReference>
<dbReference type="Gene3D" id="1.10.1780.10">
    <property type="entry name" value="Clp, N-terminal domain"/>
    <property type="match status" value="1"/>
</dbReference>
<dbReference type="FunFam" id="3.40.50.300:FF:000010">
    <property type="entry name" value="Chaperone clpB 1, putative"/>
    <property type="match status" value="1"/>
</dbReference>
<name>A0A9D1A976_9FIRM</name>
<dbReference type="InterPro" id="IPR003593">
    <property type="entry name" value="AAA+_ATPase"/>
</dbReference>
<evidence type="ECO:0000313" key="9">
    <source>
        <dbReference type="EMBL" id="HIR10243.1"/>
    </source>
</evidence>
<dbReference type="InterPro" id="IPR003959">
    <property type="entry name" value="ATPase_AAA_core"/>
</dbReference>
<reference evidence="9" key="1">
    <citation type="submission" date="2020-10" db="EMBL/GenBank/DDBJ databases">
        <authorList>
            <person name="Gilroy R."/>
        </authorList>
    </citation>
    <scope>NUCLEOTIDE SEQUENCE</scope>
    <source>
        <strain evidence="9">ChiHjej9B8-7071</strain>
    </source>
</reference>
<dbReference type="Pfam" id="PF17871">
    <property type="entry name" value="AAA_lid_9"/>
    <property type="match status" value="1"/>
</dbReference>
<evidence type="ECO:0000256" key="4">
    <source>
        <dbReference type="ARBA" id="ARBA00023186"/>
    </source>
</evidence>
<evidence type="ECO:0000256" key="6">
    <source>
        <dbReference type="RuleBase" id="RU004432"/>
    </source>
</evidence>
<dbReference type="Pfam" id="PF07724">
    <property type="entry name" value="AAA_2"/>
    <property type="match status" value="1"/>
</dbReference>
<dbReference type="InterPro" id="IPR018368">
    <property type="entry name" value="ClpA/B_CS1"/>
</dbReference>
<feature type="domain" description="Clp R" evidence="8">
    <location>
        <begin position="1"/>
        <end position="145"/>
    </location>
</feature>
<dbReference type="InterPro" id="IPR041546">
    <property type="entry name" value="ClpA/ClpB_AAA_lid"/>
</dbReference>
<dbReference type="CDD" id="cd00009">
    <property type="entry name" value="AAA"/>
    <property type="match status" value="1"/>
</dbReference>
<dbReference type="CDD" id="cd19499">
    <property type="entry name" value="RecA-like_ClpB_Hsp104-like"/>
    <property type="match status" value="1"/>
</dbReference>
<dbReference type="InterPro" id="IPR050130">
    <property type="entry name" value="ClpA_ClpB"/>
</dbReference>
<dbReference type="InterPro" id="IPR001943">
    <property type="entry name" value="UVR_dom"/>
</dbReference>
<dbReference type="PROSITE" id="PS00870">
    <property type="entry name" value="CLPAB_1"/>
    <property type="match status" value="1"/>
</dbReference>
<accession>A0A9D1A976</accession>
<evidence type="ECO:0000256" key="3">
    <source>
        <dbReference type="ARBA" id="ARBA00022840"/>
    </source>
</evidence>
<dbReference type="GO" id="GO:0034605">
    <property type="term" value="P:cellular response to heat"/>
    <property type="evidence" value="ECO:0007669"/>
    <property type="project" value="TreeGrafter"/>
</dbReference>
<dbReference type="SUPFAM" id="SSF52540">
    <property type="entry name" value="P-loop containing nucleoside triphosphate hydrolases"/>
    <property type="match status" value="2"/>
</dbReference>
<dbReference type="GO" id="GO:0016887">
    <property type="term" value="F:ATP hydrolysis activity"/>
    <property type="evidence" value="ECO:0007669"/>
    <property type="project" value="InterPro"/>
</dbReference>
<dbReference type="SMART" id="SM00382">
    <property type="entry name" value="AAA"/>
    <property type="match status" value="2"/>
</dbReference>
<keyword evidence="3 6" id="KW-0067">ATP-binding</keyword>
<dbReference type="InterPro" id="IPR028299">
    <property type="entry name" value="ClpA/B_CS2"/>
</dbReference>
<evidence type="ECO:0000256" key="5">
    <source>
        <dbReference type="PROSITE-ProRule" id="PRU01251"/>
    </source>
</evidence>